<dbReference type="EMBL" id="CP024870">
    <property type="protein sequence ID" value="ATX71200.1"/>
    <property type="molecule type" value="Genomic_DNA"/>
</dbReference>
<gene>
    <name evidence="1" type="ORF">SCLAR_v1c08940</name>
</gene>
<dbReference type="Proteomes" id="UP000231179">
    <property type="component" value="Chromosome"/>
</dbReference>
<keyword evidence="2" id="KW-1185">Reference proteome</keyword>
<dbReference type="AlphaFoldDB" id="A0A2K8KHP1"/>
<accession>A0A2K8KHP1</accession>
<evidence type="ECO:0008006" key="3">
    <source>
        <dbReference type="Google" id="ProtNLM"/>
    </source>
</evidence>
<evidence type="ECO:0000313" key="2">
    <source>
        <dbReference type="Proteomes" id="UP000231179"/>
    </source>
</evidence>
<name>A0A2K8KHP1_9MOLU</name>
<protein>
    <recommendedName>
        <fullName evidence="3">Nucleotidyltransferase</fullName>
    </recommendedName>
</protein>
<organism evidence="1 2">
    <name type="scientific">Spiroplasma clarkii</name>
    <dbReference type="NCBI Taxonomy" id="2139"/>
    <lineage>
        <taxon>Bacteria</taxon>
        <taxon>Bacillati</taxon>
        <taxon>Mycoplasmatota</taxon>
        <taxon>Mollicutes</taxon>
        <taxon>Entomoplasmatales</taxon>
        <taxon>Spiroplasmataceae</taxon>
        <taxon>Spiroplasma</taxon>
    </lineage>
</organism>
<reference evidence="1 2" key="1">
    <citation type="submission" date="2017-11" db="EMBL/GenBank/DDBJ databases">
        <title>Complete genome sequence of Spiroplasma clarkii CN-5 (DSM 19994).</title>
        <authorList>
            <person name="Tsai Y.-M."/>
            <person name="Chang A."/>
            <person name="Lo W.-S."/>
            <person name="Kuo C.-H."/>
        </authorList>
    </citation>
    <scope>NUCLEOTIDE SEQUENCE [LARGE SCALE GENOMIC DNA]</scope>
    <source>
        <strain evidence="1 2">CN-5</strain>
    </source>
</reference>
<proteinExistence type="predicted"/>
<sequence>MRYVTKAELKGRKSEINLAIDKIRKNLNYSFNLYLVGSAKRNLVLVHENKNDNKNEGRFDLDYQIRISSKNKDENTPKKIKDDFFKAFQKYFSGDEGWKCYDSTTAITIKKYDITKKPCVELYSYDVVICKIIGKTNKMSVIKRVEKNDYSWNELSMYQNLQDNIKKIKGEKWNELRKAYKKKREDNLKIQSSINRKSFEIFIEAVVEVADSN</sequence>
<evidence type="ECO:0000313" key="1">
    <source>
        <dbReference type="EMBL" id="ATX71200.1"/>
    </source>
</evidence>
<dbReference type="RefSeq" id="WP_100254741.1">
    <property type="nucleotide sequence ID" value="NZ_CP024870.1"/>
</dbReference>